<gene>
    <name evidence="4" type="ORF">PLXY2_LOCUS11621</name>
</gene>
<dbReference type="SUPFAM" id="SSF51735">
    <property type="entry name" value="NAD(P)-binding Rossmann-fold domains"/>
    <property type="match status" value="1"/>
</dbReference>
<reference evidence="4" key="1">
    <citation type="submission" date="2020-11" db="EMBL/GenBank/DDBJ databases">
        <authorList>
            <person name="Whiteford S."/>
        </authorList>
    </citation>
    <scope>NUCLEOTIDE SEQUENCE</scope>
</reference>
<dbReference type="EMBL" id="CAJHNJ030000060">
    <property type="protein sequence ID" value="CAG9133309.1"/>
    <property type="molecule type" value="Genomic_DNA"/>
</dbReference>
<evidence type="ECO:0000256" key="3">
    <source>
        <dbReference type="RuleBase" id="RU000363"/>
    </source>
</evidence>
<comment type="caution">
    <text evidence="4">The sequence shown here is derived from an EMBL/GenBank/DDBJ whole genome shotgun (WGS) entry which is preliminary data.</text>
</comment>
<dbReference type="Gene3D" id="3.40.50.720">
    <property type="entry name" value="NAD(P)-binding Rossmann-like Domain"/>
    <property type="match status" value="1"/>
</dbReference>
<name>A0A8S4FYK0_PLUXY</name>
<sequence length="325" mass="36179">MSYILPDEDFMILAESSLIRRDYLTIKERTRLDSLACGYCHKRLLNQKQRVVVAQSDYTSFNSYIPFTVTQRNGGKESKNKVVVITGGATGIGLHIADNYLKHGAKLTILLDINEKHGADAVKTLTTKHGSNKAVFIKCDVTTDLDTVSKKILDTYKTVDILVNNAGILDDQAWKKCIDINVTYLIGWAMKFWDHMRKDNGGKGGTIVNLASIYGYRVEPYLPVYQASKFAVLGFTRSLGHRDNYKKTGVRVVAICPGFTETNLTVSPKTWDDVFFSVDFTKYLNAQAWQKVEAVGKAAADVFETAESGSAWLIEGGRPIVEVVN</sequence>
<evidence type="ECO:0000313" key="5">
    <source>
        <dbReference type="Proteomes" id="UP000653454"/>
    </source>
</evidence>
<evidence type="ECO:0000256" key="1">
    <source>
        <dbReference type="ARBA" id="ARBA00006484"/>
    </source>
</evidence>
<keyword evidence="2" id="KW-0560">Oxidoreductase</keyword>
<dbReference type="Proteomes" id="UP000653454">
    <property type="component" value="Unassembled WGS sequence"/>
</dbReference>
<protein>
    <submittedName>
        <fullName evidence="4">(diamondback moth) hypothetical protein</fullName>
    </submittedName>
</protein>
<dbReference type="PANTHER" id="PTHR44229:SF8">
    <property type="entry name" value="ALCOHOL DEHYDROGENASE-RELATED"/>
    <property type="match status" value="1"/>
</dbReference>
<dbReference type="PRINTS" id="PR00081">
    <property type="entry name" value="GDHRDH"/>
</dbReference>
<evidence type="ECO:0000256" key="2">
    <source>
        <dbReference type="ARBA" id="ARBA00023002"/>
    </source>
</evidence>
<dbReference type="PANTHER" id="PTHR44229">
    <property type="entry name" value="15-HYDROXYPROSTAGLANDIN DEHYDROGENASE [NAD(+)]"/>
    <property type="match status" value="1"/>
</dbReference>
<accession>A0A8S4FYK0</accession>
<dbReference type="InterPro" id="IPR002347">
    <property type="entry name" value="SDR_fam"/>
</dbReference>
<dbReference type="PRINTS" id="PR00080">
    <property type="entry name" value="SDRFAMILY"/>
</dbReference>
<dbReference type="Pfam" id="PF00106">
    <property type="entry name" value="adh_short"/>
    <property type="match status" value="1"/>
</dbReference>
<proteinExistence type="inferred from homology"/>
<dbReference type="AlphaFoldDB" id="A0A8S4FYK0"/>
<keyword evidence="5" id="KW-1185">Reference proteome</keyword>
<organism evidence="4 5">
    <name type="scientific">Plutella xylostella</name>
    <name type="common">Diamondback moth</name>
    <name type="synonym">Plutella maculipennis</name>
    <dbReference type="NCBI Taxonomy" id="51655"/>
    <lineage>
        <taxon>Eukaryota</taxon>
        <taxon>Metazoa</taxon>
        <taxon>Ecdysozoa</taxon>
        <taxon>Arthropoda</taxon>
        <taxon>Hexapoda</taxon>
        <taxon>Insecta</taxon>
        <taxon>Pterygota</taxon>
        <taxon>Neoptera</taxon>
        <taxon>Endopterygota</taxon>
        <taxon>Lepidoptera</taxon>
        <taxon>Glossata</taxon>
        <taxon>Ditrysia</taxon>
        <taxon>Yponomeutoidea</taxon>
        <taxon>Plutellidae</taxon>
        <taxon>Plutella</taxon>
    </lineage>
</organism>
<dbReference type="GO" id="GO:0016616">
    <property type="term" value="F:oxidoreductase activity, acting on the CH-OH group of donors, NAD or NADP as acceptor"/>
    <property type="evidence" value="ECO:0007669"/>
    <property type="project" value="TreeGrafter"/>
</dbReference>
<comment type="similarity">
    <text evidence="1 3">Belongs to the short-chain dehydrogenases/reductases (SDR) family.</text>
</comment>
<dbReference type="InterPro" id="IPR036291">
    <property type="entry name" value="NAD(P)-bd_dom_sf"/>
</dbReference>
<dbReference type="GO" id="GO:0005737">
    <property type="term" value="C:cytoplasm"/>
    <property type="evidence" value="ECO:0007669"/>
    <property type="project" value="TreeGrafter"/>
</dbReference>
<evidence type="ECO:0000313" key="4">
    <source>
        <dbReference type="EMBL" id="CAG9133309.1"/>
    </source>
</evidence>